<sequence length="63" mass="7658">MNIYALKNKIKRLQAQNDPANKYWIEFLQDLYKKELEKIANKVTQELNQEQKEKRSWANYLAN</sequence>
<reference evidence="1" key="1">
    <citation type="submission" date="2020-05" db="EMBL/GenBank/DDBJ databases">
        <authorList>
            <person name="Chiriac C."/>
            <person name="Salcher M."/>
            <person name="Ghai R."/>
            <person name="Kavagutti S V."/>
        </authorList>
    </citation>
    <scope>NUCLEOTIDE SEQUENCE</scope>
</reference>
<name>A0A6J7WFF2_9CAUD</name>
<accession>A0A6J7WFF2</accession>
<organism evidence="1">
    <name type="scientific">uncultured Caudovirales phage</name>
    <dbReference type="NCBI Taxonomy" id="2100421"/>
    <lineage>
        <taxon>Viruses</taxon>
        <taxon>Duplodnaviria</taxon>
        <taxon>Heunggongvirae</taxon>
        <taxon>Uroviricota</taxon>
        <taxon>Caudoviricetes</taxon>
        <taxon>Peduoviridae</taxon>
        <taxon>Maltschvirus</taxon>
        <taxon>Maltschvirus maltsch</taxon>
    </lineage>
</organism>
<proteinExistence type="predicted"/>
<protein>
    <submittedName>
        <fullName evidence="1">Uncharacterized protein</fullName>
    </submittedName>
</protein>
<gene>
    <name evidence="1" type="ORF">UFOVP174_31</name>
</gene>
<evidence type="ECO:0000313" key="1">
    <source>
        <dbReference type="EMBL" id="CAB5194791.1"/>
    </source>
</evidence>
<dbReference type="EMBL" id="LR798216">
    <property type="protein sequence ID" value="CAB5194791.1"/>
    <property type="molecule type" value="Genomic_DNA"/>
</dbReference>